<dbReference type="NCBIfam" id="TIGR00109">
    <property type="entry name" value="hemH"/>
    <property type="match status" value="1"/>
</dbReference>
<dbReference type="Gene3D" id="3.40.50.1400">
    <property type="match status" value="2"/>
</dbReference>
<dbReference type="CDD" id="cd03411">
    <property type="entry name" value="Ferrochelatase_N"/>
    <property type="match status" value="1"/>
</dbReference>
<evidence type="ECO:0000256" key="3">
    <source>
        <dbReference type="ARBA" id="ARBA00007718"/>
    </source>
</evidence>
<evidence type="ECO:0000256" key="10">
    <source>
        <dbReference type="ARBA" id="ARBA00023239"/>
    </source>
</evidence>
<gene>
    <name evidence="13" type="ORF">M406DRAFT_288687</name>
</gene>
<dbReference type="GO" id="GO:0006783">
    <property type="term" value="P:heme biosynthetic process"/>
    <property type="evidence" value="ECO:0007669"/>
    <property type="project" value="UniProtKB-UniRule"/>
</dbReference>
<dbReference type="PROSITE" id="PS00534">
    <property type="entry name" value="FERROCHELATASE"/>
    <property type="match status" value="1"/>
</dbReference>
<evidence type="ECO:0000256" key="2">
    <source>
        <dbReference type="ARBA" id="ARBA00004943"/>
    </source>
</evidence>
<dbReference type="AlphaFoldDB" id="A0A9P5CQI9"/>
<protein>
    <recommendedName>
        <fullName evidence="12">Ferrochelatase</fullName>
        <ecNumber evidence="12">4.98.1.1</ecNumber>
    </recommendedName>
</protein>
<evidence type="ECO:0000256" key="6">
    <source>
        <dbReference type="ARBA" id="ARBA00023004"/>
    </source>
</evidence>
<evidence type="ECO:0000256" key="12">
    <source>
        <dbReference type="RuleBase" id="RU000607"/>
    </source>
</evidence>
<dbReference type="InterPro" id="IPR001015">
    <property type="entry name" value="Ferrochelatase"/>
</dbReference>
<comment type="similarity">
    <text evidence="3 12">Belongs to the ferrochelatase family.</text>
</comment>
<evidence type="ECO:0000256" key="7">
    <source>
        <dbReference type="ARBA" id="ARBA00023128"/>
    </source>
</evidence>
<dbReference type="EMBL" id="MU032346">
    <property type="protein sequence ID" value="KAF3767569.1"/>
    <property type="molecule type" value="Genomic_DNA"/>
</dbReference>
<comment type="caution">
    <text evidence="13">The sequence shown here is derived from an EMBL/GenBank/DDBJ whole genome shotgun (WGS) entry which is preliminary data.</text>
</comment>
<evidence type="ECO:0000256" key="11">
    <source>
        <dbReference type="ARBA" id="ARBA00023244"/>
    </source>
</evidence>
<keyword evidence="14" id="KW-1185">Reference proteome</keyword>
<dbReference type="FunFam" id="3.40.50.1400:FF:000003">
    <property type="entry name" value="Ferrochelatase"/>
    <property type="match status" value="1"/>
</dbReference>
<name>A0A9P5CQI9_CRYP1</name>
<dbReference type="RefSeq" id="XP_040778530.1">
    <property type="nucleotide sequence ID" value="XM_040918810.1"/>
</dbReference>
<organism evidence="13 14">
    <name type="scientific">Cryphonectria parasitica (strain ATCC 38755 / EP155)</name>
    <dbReference type="NCBI Taxonomy" id="660469"/>
    <lineage>
        <taxon>Eukaryota</taxon>
        <taxon>Fungi</taxon>
        <taxon>Dikarya</taxon>
        <taxon>Ascomycota</taxon>
        <taxon>Pezizomycotina</taxon>
        <taxon>Sordariomycetes</taxon>
        <taxon>Sordariomycetidae</taxon>
        <taxon>Diaporthales</taxon>
        <taxon>Cryphonectriaceae</taxon>
        <taxon>Cryphonectria-Endothia species complex</taxon>
        <taxon>Cryphonectria</taxon>
    </lineage>
</organism>
<dbReference type="GO" id="GO:0004325">
    <property type="term" value="F:ferrochelatase activity"/>
    <property type="evidence" value="ECO:0007669"/>
    <property type="project" value="UniProtKB-UniRule"/>
</dbReference>
<accession>A0A9P5CQI9</accession>
<evidence type="ECO:0000313" key="13">
    <source>
        <dbReference type="EMBL" id="KAF3767569.1"/>
    </source>
</evidence>
<comment type="pathway">
    <text evidence="2 12">Porphyrin-containing compound metabolism; protoheme biosynthesis; protoheme from protoporphyrin-IX: step 1/1.</text>
</comment>
<keyword evidence="6 12" id="KW-0408">Iron</keyword>
<keyword evidence="7" id="KW-0496">Mitochondrion</keyword>
<dbReference type="EC" id="4.98.1.1" evidence="12"/>
<reference evidence="13" key="1">
    <citation type="journal article" date="2020" name="Phytopathology">
        <title>Genome sequence of the chestnut blight fungus Cryphonectria parasitica EP155: A fundamental resource for an archetypical invasive plant pathogen.</title>
        <authorList>
            <person name="Crouch J.A."/>
            <person name="Dawe A."/>
            <person name="Aerts A."/>
            <person name="Barry K."/>
            <person name="Churchill A.C.L."/>
            <person name="Grimwood J."/>
            <person name="Hillman B."/>
            <person name="Milgroom M.G."/>
            <person name="Pangilinan J."/>
            <person name="Smith M."/>
            <person name="Salamov A."/>
            <person name="Schmutz J."/>
            <person name="Yadav J."/>
            <person name="Grigoriev I.V."/>
            <person name="Nuss D."/>
        </authorList>
    </citation>
    <scope>NUCLEOTIDE SEQUENCE</scope>
    <source>
        <strain evidence="13">EP155</strain>
    </source>
</reference>
<dbReference type="Pfam" id="PF00762">
    <property type="entry name" value="Ferrochelatase"/>
    <property type="match status" value="1"/>
</dbReference>
<comment type="function">
    <text evidence="12">Catalyzes the ferrous insertion into protoporphyrin IX.</text>
</comment>
<keyword evidence="8 12" id="KW-0350">Heme biosynthesis</keyword>
<dbReference type="SUPFAM" id="SSF53800">
    <property type="entry name" value="Chelatase"/>
    <property type="match status" value="1"/>
</dbReference>
<dbReference type="PANTHER" id="PTHR11108">
    <property type="entry name" value="FERROCHELATASE"/>
    <property type="match status" value="1"/>
</dbReference>
<keyword evidence="4 12" id="KW-0999">Mitochondrion inner membrane</keyword>
<dbReference type="OrthoDB" id="1323at2759"/>
<sequence>MALRQSATKLSRSISRPGQSAASLFLPKSLAQAARCMATAHTPPVTQNSAGSKGPTAMVFLNMGGPSTTDEVGDFLSRLFADGDLIPLGRLQNYIGPLISKRRTPKIQKQYADIGGGSPIRKWSEYQNAEMCKILDEIHPETAPHKPYVAFRYADPLTEEMYNKLFEDGFGKGRGGRAVAFTQYPQYSCSTTGSSLNELWKWRQRLEKQDDQCAIQWSVIDRWPVHPGLVEAFAKNIEDKLLEYPPERRDKVVLLYSAHSLPMSVVNRGDPYPAEVAATVYAVQQRLGFSNQYRLCWQSQVGPQPWLGPQTASSVEEFVHKGQKDLILIPIAFTSDHIETLYELDKEVIGDSGSPETVKRAESLNGSPIFIKALADIAKTHLDSGITSSKQMGLRCPGCKSERCLESKKFFAGEGCVPA</sequence>
<keyword evidence="11 12" id="KW-0627">Porphyrin biosynthesis</keyword>
<evidence type="ECO:0000313" key="14">
    <source>
        <dbReference type="Proteomes" id="UP000803844"/>
    </source>
</evidence>
<comment type="catalytic activity">
    <reaction evidence="12">
        <text>heme b + 2 H(+) = protoporphyrin IX + Fe(2+)</text>
        <dbReference type="Rhea" id="RHEA:22584"/>
        <dbReference type="ChEBI" id="CHEBI:15378"/>
        <dbReference type="ChEBI" id="CHEBI:29033"/>
        <dbReference type="ChEBI" id="CHEBI:57306"/>
        <dbReference type="ChEBI" id="CHEBI:60344"/>
        <dbReference type="EC" id="4.98.1.1"/>
    </reaction>
</comment>
<dbReference type="CDD" id="cd00419">
    <property type="entry name" value="Ferrochelatase_C"/>
    <property type="match status" value="1"/>
</dbReference>
<keyword evidence="10 12" id="KW-0456">Lyase</keyword>
<dbReference type="Proteomes" id="UP000803844">
    <property type="component" value="Unassembled WGS sequence"/>
</dbReference>
<evidence type="ECO:0000256" key="1">
    <source>
        <dbReference type="ARBA" id="ARBA00004443"/>
    </source>
</evidence>
<evidence type="ECO:0000256" key="8">
    <source>
        <dbReference type="ARBA" id="ARBA00023133"/>
    </source>
</evidence>
<dbReference type="GeneID" id="63835939"/>
<dbReference type="PANTHER" id="PTHR11108:SF1">
    <property type="entry name" value="FERROCHELATASE, MITOCHONDRIAL"/>
    <property type="match status" value="1"/>
</dbReference>
<dbReference type="InterPro" id="IPR033659">
    <property type="entry name" value="Ferrochelatase_N"/>
</dbReference>
<evidence type="ECO:0000256" key="4">
    <source>
        <dbReference type="ARBA" id="ARBA00022792"/>
    </source>
</evidence>
<evidence type="ECO:0000256" key="9">
    <source>
        <dbReference type="ARBA" id="ARBA00023136"/>
    </source>
</evidence>
<dbReference type="InterPro" id="IPR019772">
    <property type="entry name" value="Ferrochelatase_AS"/>
</dbReference>
<keyword evidence="5" id="KW-0809">Transit peptide</keyword>
<dbReference type="GO" id="GO:0005743">
    <property type="term" value="C:mitochondrial inner membrane"/>
    <property type="evidence" value="ECO:0007669"/>
    <property type="project" value="UniProtKB-SubCell"/>
</dbReference>
<comment type="subcellular location">
    <subcellularLocation>
        <location evidence="1">Mitochondrion inner membrane</location>
        <topology evidence="1">Peripheral membrane protein</topology>
        <orientation evidence="1">Matrix side</orientation>
    </subcellularLocation>
</comment>
<evidence type="ECO:0000256" key="5">
    <source>
        <dbReference type="ARBA" id="ARBA00022946"/>
    </source>
</evidence>
<proteinExistence type="inferred from homology"/>
<keyword evidence="9" id="KW-0472">Membrane</keyword>
<dbReference type="HAMAP" id="MF_00323">
    <property type="entry name" value="Ferrochelatase"/>
    <property type="match status" value="1"/>
</dbReference>
<dbReference type="InterPro" id="IPR033644">
    <property type="entry name" value="Ferrochelatase_C"/>
</dbReference>